<comment type="caution">
    <text evidence="2">The sequence shown here is derived from an EMBL/GenBank/DDBJ whole genome shotgun (WGS) entry which is preliminary data.</text>
</comment>
<evidence type="ECO:0000256" key="1">
    <source>
        <dbReference type="SAM" id="SignalP"/>
    </source>
</evidence>
<gene>
    <name evidence="2" type="ORF">GCM10010991_00970</name>
</gene>
<accession>A0A917YIP5</accession>
<feature type="signal peptide" evidence="1">
    <location>
        <begin position="1"/>
        <end position="17"/>
    </location>
</feature>
<feature type="chain" id="PRO_5037058532" evidence="1">
    <location>
        <begin position="18"/>
        <end position="142"/>
    </location>
</feature>
<evidence type="ECO:0000313" key="3">
    <source>
        <dbReference type="Proteomes" id="UP000598196"/>
    </source>
</evidence>
<dbReference type="EMBL" id="BMLP01000001">
    <property type="protein sequence ID" value="GGO23513.1"/>
    <property type="molecule type" value="Genomic_DNA"/>
</dbReference>
<name>A0A917YIP5_9RHOB</name>
<sequence length="142" mass="15401">MRLGLATAILVMLPALAQAWDTPARGSSDRRAMMDAMRPIAEWNLGAPVEFVVRDLRVAGNAGFASVQPQRPGGSQIDISTTPLVLRDGQDPAWLDGTWMQALLTKQGKTWVVVHSAIGATDVWYADARFCPQWGAVIPEVC</sequence>
<reference evidence="2 3" key="1">
    <citation type="journal article" date="2014" name="Int. J. Syst. Evol. Microbiol.">
        <title>Complete genome sequence of Corynebacterium casei LMG S-19264T (=DSM 44701T), isolated from a smear-ripened cheese.</title>
        <authorList>
            <consortium name="US DOE Joint Genome Institute (JGI-PGF)"/>
            <person name="Walter F."/>
            <person name="Albersmeier A."/>
            <person name="Kalinowski J."/>
            <person name="Ruckert C."/>
        </authorList>
    </citation>
    <scope>NUCLEOTIDE SEQUENCE [LARGE SCALE GENOMIC DNA]</scope>
    <source>
        <strain evidence="2 3">CGMCC 1.7029</strain>
    </source>
</reference>
<organism evidence="2 3">
    <name type="scientific">Gemmobacter aquaticus</name>
    <dbReference type="NCBI Taxonomy" id="490185"/>
    <lineage>
        <taxon>Bacteria</taxon>
        <taxon>Pseudomonadati</taxon>
        <taxon>Pseudomonadota</taxon>
        <taxon>Alphaproteobacteria</taxon>
        <taxon>Rhodobacterales</taxon>
        <taxon>Paracoccaceae</taxon>
        <taxon>Gemmobacter</taxon>
    </lineage>
</organism>
<dbReference type="AlphaFoldDB" id="A0A917YIP5"/>
<evidence type="ECO:0000313" key="2">
    <source>
        <dbReference type="EMBL" id="GGO23513.1"/>
    </source>
</evidence>
<dbReference type="OrthoDB" id="5540942at2"/>
<dbReference type="Proteomes" id="UP000598196">
    <property type="component" value="Unassembled WGS sequence"/>
</dbReference>
<keyword evidence="1" id="KW-0732">Signal</keyword>
<keyword evidence="3" id="KW-1185">Reference proteome</keyword>
<protein>
    <submittedName>
        <fullName evidence="2">Uncharacterized protein</fullName>
    </submittedName>
</protein>
<proteinExistence type="predicted"/>